<evidence type="ECO:0000313" key="1">
    <source>
        <dbReference type="EMBL" id="GBM23753.1"/>
    </source>
</evidence>
<protein>
    <submittedName>
        <fullName evidence="1">Uncharacterized protein</fullName>
    </submittedName>
</protein>
<keyword evidence="2" id="KW-1185">Reference proteome</keyword>
<sequence>MLSILNLRDKSCTDAQLHLKMATVHEECTLEGKRSVVSFLWAKGLPAKDSRKEMLSVYSENRLLCQAVYCNIYRNFGMQFERKRSDLLTAGILFQHNNPRLHTARLLELKALRDRCRR</sequence>
<accession>A0A4Y2E3K1</accession>
<name>A0A4Y2E3K1_ARAVE</name>
<evidence type="ECO:0000313" key="2">
    <source>
        <dbReference type="Proteomes" id="UP000499080"/>
    </source>
</evidence>
<reference evidence="1 2" key="1">
    <citation type="journal article" date="2019" name="Sci. Rep.">
        <title>Orb-weaving spider Araneus ventricosus genome elucidates the spidroin gene catalogue.</title>
        <authorList>
            <person name="Kono N."/>
            <person name="Nakamura H."/>
            <person name="Ohtoshi R."/>
            <person name="Moran D.A.P."/>
            <person name="Shinohara A."/>
            <person name="Yoshida Y."/>
            <person name="Fujiwara M."/>
            <person name="Mori M."/>
            <person name="Tomita M."/>
            <person name="Arakawa K."/>
        </authorList>
    </citation>
    <scope>NUCLEOTIDE SEQUENCE [LARGE SCALE GENOMIC DNA]</scope>
</reference>
<proteinExistence type="predicted"/>
<organism evidence="1 2">
    <name type="scientific">Araneus ventricosus</name>
    <name type="common">Orbweaver spider</name>
    <name type="synonym">Epeira ventricosa</name>
    <dbReference type="NCBI Taxonomy" id="182803"/>
    <lineage>
        <taxon>Eukaryota</taxon>
        <taxon>Metazoa</taxon>
        <taxon>Ecdysozoa</taxon>
        <taxon>Arthropoda</taxon>
        <taxon>Chelicerata</taxon>
        <taxon>Arachnida</taxon>
        <taxon>Araneae</taxon>
        <taxon>Araneomorphae</taxon>
        <taxon>Entelegynae</taxon>
        <taxon>Araneoidea</taxon>
        <taxon>Araneidae</taxon>
        <taxon>Araneus</taxon>
    </lineage>
</organism>
<dbReference type="Proteomes" id="UP000499080">
    <property type="component" value="Unassembled WGS sequence"/>
</dbReference>
<comment type="caution">
    <text evidence="1">The sequence shown here is derived from an EMBL/GenBank/DDBJ whole genome shotgun (WGS) entry which is preliminary data.</text>
</comment>
<dbReference type="AlphaFoldDB" id="A0A4Y2E3K1"/>
<gene>
    <name evidence="1" type="ORF">AVEN_271117_1</name>
</gene>
<dbReference type="EMBL" id="BGPR01000503">
    <property type="protein sequence ID" value="GBM23753.1"/>
    <property type="molecule type" value="Genomic_DNA"/>
</dbReference>